<evidence type="ECO:0000313" key="5">
    <source>
        <dbReference type="EMBL" id="TWT19018.1"/>
    </source>
</evidence>
<dbReference type="Pfam" id="PF00171">
    <property type="entry name" value="Aldedh"/>
    <property type="match status" value="1"/>
</dbReference>
<dbReference type="GO" id="GO:0016620">
    <property type="term" value="F:oxidoreductase activity, acting on the aldehyde or oxo group of donors, NAD or NADP as acceptor"/>
    <property type="evidence" value="ECO:0007669"/>
    <property type="project" value="InterPro"/>
</dbReference>
<dbReference type="PANTHER" id="PTHR11699">
    <property type="entry name" value="ALDEHYDE DEHYDROGENASE-RELATED"/>
    <property type="match status" value="1"/>
</dbReference>
<dbReference type="OrthoDB" id="6882680at2"/>
<dbReference type="InterPro" id="IPR029510">
    <property type="entry name" value="Ald_DH_CS_GLU"/>
</dbReference>
<dbReference type="InterPro" id="IPR016161">
    <property type="entry name" value="Ald_DH/histidinol_DH"/>
</dbReference>
<dbReference type="InterPro" id="IPR015590">
    <property type="entry name" value="Aldehyde_DH_dom"/>
</dbReference>
<dbReference type="Gene3D" id="3.40.309.10">
    <property type="entry name" value="Aldehyde Dehydrogenase, Chain A, domain 2"/>
    <property type="match status" value="1"/>
</dbReference>
<evidence type="ECO:0000259" key="4">
    <source>
        <dbReference type="Pfam" id="PF00171"/>
    </source>
</evidence>
<dbReference type="SUPFAM" id="SSF53720">
    <property type="entry name" value="ALDH-like"/>
    <property type="match status" value="1"/>
</dbReference>
<feature type="domain" description="Aldehyde dehydrogenase" evidence="4">
    <location>
        <begin position="8"/>
        <end position="460"/>
    </location>
</feature>
<dbReference type="InterPro" id="IPR016163">
    <property type="entry name" value="Ald_DH_C"/>
</dbReference>
<dbReference type="NCBIfam" id="NF006916">
    <property type="entry name" value="PRK09407.1"/>
    <property type="match status" value="1"/>
</dbReference>
<dbReference type="InterPro" id="IPR016162">
    <property type="entry name" value="Ald_DH_N"/>
</dbReference>
<keyword evidence="6" id="KW-1185">Reference proteome</keyword>
<evidence type="ECO:0000256" key="1">
    <source>
        <dbReference type="ARBA" id="ARBA00023002"/>
    </source>
</evidence>
<comment type="caution">
    <text evidence="5">The sequence shown here is derived from an EMBL/GenBank/DDBJ whole genome shotgun (WGS) entry which is preliminary data.</text>
</comment>
<evidence type="ECO:0000256" key="2">
    <source>
        <dbReference type="PROSITE-ProRule" id="PRU10007"/>
    </source>
</evidence>
<name>A0A5C5TZV6_9CORY</name>
<dbReference type="RefSeq" id="WP_146325527.1">
    <property type="nucleotide sequence ID" value="NZ_BAABLR010000013.1"/>
</dbReference>
<reference evidence="5 6" key="1">
    <citation type="submission" date="2019-08" db="EMBL/GenBank/DDBJ databases">
        <authorList>
            <person name="Lei W."/>
        </authorList>
    </citation>
    <scope>NUCLEOTIDE SEQUENCE [LARGE SCALE GENOMIC DNA]</scope>
    <source>
        <strain evidence="5 6">CCUG 58627</strain>
    </source>
</reference>
<dbReference type="Gene3D" id="3.40.605.10">
    <property type="entry name" value="Aldehyde Dehydrogenase, Chain A, domain 1"/>
    <property type="match status" value="1"/>
</dbReference>
<dbReference type="Proteomes" id="UP000320791">
    <property type="component" value="Unassembled WGS sequence"/>
</dbReference>
<gene>
    <name evidence="5" type="ORF">FRX94_11705</name>
</gene>
<evidence type="ECO:0000256" key="3">
    <source>
        <dbReference type="RuleBase" id="RU003345"/>
    </source>
</evidence>
<dbReference type="AlphaFoldDB" id="A0A5C5TZV6"/>
<keyword evidence="1 3" id="KW-0560">Oxidoreductase</keyword>
<dbReference type="FunFam" id="3.40.605.10:FF:000010">
    <property type="entry name" value="N-succinylglutamate 5-semialdehyde dehydrogenase"/>
    <property type="match status" value="1"/>
</dbReference>
<evidence type="ECO:0000313" key="6">
    <source>
        <dbReference type="Proteomes" id="UP000320791"/>
    </source>
</evidence>
<sequence length="494" mass="52679">MTSTVAPIIVTDPRTGETYGEVPASTAADTQRAFTAARNAQAAWVTTPLKERSKIMLRFHDLVLEHQDELLDVIQAETGKNRASAFDEVLDVAITARHYARRAQRLLRPRRAKGALPVLTRTLVDHSPKGVVGIISPWNYPLTLSISDAIPALLAGNAVVLKPDSQTPFTALLGVHLLVEAGLPLELFQVVTGSGAVVGTEIAQQADYLMFTGSTATGRQLAAIAGERLIDFSAELGGKNPMIVAPDADLNRAAADAVRACFSNTGQLCVSIERIYVHEAIAESFTERFVAATQALRIGGGGWTEDVGSMISPAQVDSAIAMIDDALNRGARLLTGGTRLPELGESYLSPTILTDVPEDAQLYREEVFGPVVYMETVASLEEAVRKANDTEYGLNAAVLAAPYTGWNIALHLHAGSVNINEGFAATFGSVDAPMGGWKASGAGRRHADGGLLKYTESRTISEQRLVPIAGPKGLARDKYAALMTTALRLGKWVL</sequence>
<dbReference type="EMBL" id="VOHM01000034">
    <property type="protein sequence ID" value="TWT19018.1"/>
    <property type="molecule type" value="Genomic_DNA"/>
</dbReference>
<comment type="similarity">
    <text evidence="3">Belongs to the aldehyde dehydrogenase family.</text>
</comment>
<dbReference type="PROSITE" id="PS00687">
    <property type="entry name" value="ALDEHYDE_DEHYDR_GLU"/>
    <property type="match status" value="1"/>
</dbReference>
<protein>
    <submittedName>
        <fullName evidence="5">Succinate-semialdehyde dehydrogenase (NADP(+))</fullName>
    </submittedName>
</protein>
<organism evidence="5 6">
    <name type="scientific">Corynebacterium canis</name>
    <dbReference type="NCBI Taxonomy" id="679663"/>
    <lineage>
        <taxon>Bacteria</taxon>
        <taxon>Bacillati</taxon>
        <taxon>Actinomycetota</taxon>
        <taxon>Actinomycetes</taxon>
        <taxon>Mycobacteriales</taxon>
        <taxon>Corynebacteriaceae</taxon>
        <taxon>Corynebacterium</taxon>
    </lineage>
</organism>
<feature type="active site" evidence="2">
    <location>
        <position position="235"/>
    </location>
</feature>
<proteinExistence type="inferred from homology"/>
<accession>A0A5C5TZV6</accession>